<sequence length="100" mass="12140">IELWGCVYYDKYLKQIDKFVSRARKYGYTSKGYSMKEIICSRDKKLWDKVTSNVNNPLHELLPNNLARPLRPRGHVYELPRIRTERFKYSYINRCLFNFI</sequence>
<feature type="non-terminal residue" evidence="1">
    <location>
        <position position="1"/>
    </location>
</feature>
<dbReference type="AlphaFoldDB" id="A0A6S7JTQ6"/>
<dbReference type="Proteomes" id="UP001152795">
    <property type="component" value="Unassembled WGS sequence"/>
</dbReference>
<dbReference type="OrthoDB" id="5983390at2759"/>
<keyword evidence="2" id="KW-1185">Reference proteome</keyword>
<name>A0A6S7JTQ6_PARCT</name>
<proteinExistence type="predicted"/>
<reference evidence="1" key="1">
    <citation type="submission" date="2020-04" db="EMBL/GenBank/DDBJ databases">
        <authorList>
            <person name="Alioto T."/>
            <person name="Alioto T."/>
            <person name="Gomez Garrido J."/>
        </authorList>
    </citation>
    <scope>NUCLEOTIDE SEQUENCE</scope>
    <source>
        <strain evidence="1">A484AB</strain>
    </source>
</reference>
<organism evidence="1 2">
    <name type="scientific">Paramuricea clavata</name>
    <name type="common">Red gorgonian</name>
    <name type="synonym">Violescent sea-whip</name>
    <dbReference type="NCBI Taxonomy" id="317549"/>
    <lineage>
        <taxon>Eukaryota</taxon>
        <taxon>Metazoa</taxon>
        <taxon>Cnidaria</taxon>
        <taxon>Anthozoa</taxon>
        <taxon>Octocorallia</taxon>
        <taxon>Malacalcyonacea</taxon>
        <taxon>Plexauridae</taxon>
        <taxon>Paramuricea</taxon>
    </lineage>
</organism>
<evidence type="ECO:0000313" key="2">
    <source>
        <dbReference type="Proteomes" id="UP001152795"/>
    </source>
</evidence>
<protein>
    <submittedName>
        <fullName evidence="1">Uncharacterized protein</fullName>
    </submittedName>
</protein>
<accession>A0A6S7JTQ6</accession>
<gene>
    <name evidence="1" type="ORF">PACLA_8A053251</name>
</gene>
<dbReference type="EMBL" id="CACRXK020007971">
    <property type="protein sequence ID" value="CAB4013658.1"/>
    <property type="molecule type" value="Genomic_DNA"/>
</dbReference>
<evidence type="ECO:0000313" key="1">
    <source>
        <dbReference type="EMBL" id="CAB4013658.1"/>
    </source>
</evidence>
<comment type="caution">
    <text evidence="1">The sequence shown here is derived from an EMBL/GenBank/DDBJ whole genome shotgun (WGS) entry which is preliminary data.</text>
</comment>